<name>A0A7J9M0I0_GOSSC</name>
<keyword evidence="1" id="KW-1133">Transmembrane helix</keyword>
<keyword evidence="1" id="KW-0812">Transmembrane</keyword>
<reference evidence="2 3" key="1">
    <citation type="journal article" date="2019" name="Genome Biol. Evol.">
        <title>Insights into the evolution of the New World diploid cottons (Gossypium, subgenus Houzingenia) based on genome sequencing.</title>
        <authorList>
            <person name="Grover C.E."/>
            <person name="Arick M.A. 2nd"/>
            <person name="Thrash A."/>
            <person name="Conover J.L."/>
            <person name="Sanders W.S."/>
            <person name="Peterson D.G."/>
            <person name="Frelichowski J.E."/>
            <person name="Scheffler J.A."/>
            <person name="Scheffler B.E."/>
            <person name="Wendel J.F."/>
        </authorList>
    </citation>
    <scope>NUCLEOTIDE SEQUENCE [LARGE SCALE GENOMIC DNA]</scope>
    <source>
        <strain evidence="2">1</strain>
        <tissue evidence="2">Leaf</tissue>
    </source>
</reference>
<dbReference type="Proteomes" id="UP000593576">
    <property type="component" value="Unassembled WGS sequence"/>
</dbReference>
<keyword evidence="3" id="KW-1185">Reference proteome</keyword>
<keyword evidence="1" id="KW-0472">Membrane</keyword>
<feature type="transmembrane region" description="Helical" evidence="1">
    <location>
        <begin position="108"/>
        <end position="131"/>
    </location>
</feature>
<proteinExistence type="predicted"/>
<dbReference type="EMBL" id="JABFAF010000009">
    <property type="protein sequence ID" value="MBA0864481.1"/>
    <property type="molecule type" value="Genomic_DNA"/>
</dbReference>
<sequence>MYIGPIEITKLRMAKVRARKIAVKIFYSKGWHEKVPVVIELDLCAVLKWLLVWSYKSWAFWNLVIGISDFNKPLQAQLVIILHQGKCMAKATFRRPGGNFCDCLRCSWLLHVGLFFSVQGFYGCFVSGYSLK</sequence>
<evidence type="ECO:0000256" key="1">
    <source>
        <dbReference type="SAM" id="Phobius"/>
    </source>
</evidence>
<feature type="non-terminal residue" evidence="2">
    <location>
        <position position="132"/>
    </location>
</feature>
<gene>
    <name evidence="2" type="ORF">Goshw_003399</name>
</gene>
<evidence type="ECO:0000313" key="3">
    <source>
        <dbReference type="Proteomes" id="UP000593576"/>
    </source>
</evidence>
<accession>A0A7J9M0I0</accession>
<comment type="caution">
    <text evidence="2">The sequence shown here is derived from an EMBL/GenBank/DDBJ whole genome shotgun (WGS) entry which is preliminary data.</text>
</comment>
<organism evidence="2 3">
    <name type="scientific">Gossypium schwendimanii</name>
    <name type="common">Cotton</name>
    <dbReference type="NCBI Taxonomy" id="34291"/>
    <lineage>
        <taxon>Eukaryota</taxon>
        <taxon>Viridiplantae</taxon>
        <taxon>Streptophyta</taxon>
        <taxon>Embryophyta</taxon>
        <taxon>Tracheophyta</taxon>
        <taxon>Spermatophyta</taxon>
        <taxon>Magnoliopsida</taxon>
        <taxon>eudicotyledons</taxon>
        <taxon>Gunneridae</taxon>
        <taxon>Pentapetalae</taxon>
        <taxon>rosids</taxon>
        <taxon>malvids</taxon>
        <taxon>Malvales</taxon>
        <taxon>Malvaceae</taxon>
        <taxon>Malvoideae</taxon>
        <taxon>Gossypium</taxon>
    </lineage>
</organism>
<protein>
    <submittedName>
        <fullName evidence="2">Uncharacterized protein</fullName>
    </submittedName>
</protein>
<dbReference type="AlphaFoldDB" id="A0A7J9M0I0"/>
<dbReference type="OrthoDB" id="10380865at2759"/>
<evidence type="ECO:0000313" key="2">
    <source>
        <dbReference type="EMBL" id="MBA0864481.1"/>
    </source>
</evidence>